<evidence type="ECO:0000259" key="1">
    <source>
        <dbReference type="PROSITE" id="PS51742"/>
    </source>
</evidence>
<dbReference type="AlphaFoldDB" id="A0AAE6BI88"/>
<organism evidence="2 3">
    <name type="scientific">Agrobacterium tumefaciens</name>
    <dbReference type="NCBI Taxonomy" id="358"/>
    <lineage>
        <taxon>Bacteria</taxon>
        <taxon>Pseudomonadati</taxon>
        <taxon>Pseudomonadota</taxon>
        <taxon>Alphaproteobacteria</taxon>
        <taxon>Hyphomicrobiales</taxon>
        <taxon>Rhizobiaceae</taxon>
        <taxon>Rhizobium/Agrobacterium group</taxon>
        <taxon>Agrobacterium</taxon>
        <taxon>Agrobacterium tumefaciens complex</taxon>
    </lineage>
</organism>
<keyword evidence="2" id="KW-0614">Plasmid</keyword>
<sequence length="228" mass="24694">MRPLTKEVSSCPLFAGVIRKHLWPVFEYRTARYRQHGGAGVAPVQQQHFPRPRTLIHPGISSPVRINSLRSPSARHVRLLIAPGCSLYDGIVQPLFENGIENASLTILGGYFDILSYCVAPPDPSGNAVIAYTKPIDAGAAWLVFGNATLGRSMKGEPIVHCHAAMRTVAGVVRGGHLLTESCIVGEGGISALVTSLDSFVLQQSFDPETNIPLLQPRNRTERADEHA</sequence>
<dbReference type="SUPFAM" id="SSF117856">
    <property type="entry name" value="AF0104/ALDC/Ptd012-like"/>
    <property type="match status" value="1"/>
</dbReference>
<proteinExistence type="predicted"/>
<dbReference type="InterPro" id="IPR005175">
    <property type="entry name" value="PPC_dom"/>
</dbReference>
<accession>A0AAE6BI88</accession>
<dbReference type="Gene3D" id="3.30.1330.80">
    <property type="entry name" value="Hypothetical protein, similar to alpha- acetolactate decarboxylase, domain 2"/>
    <property type="match status" value="1"/>
</dbReference>
<reference evidence="2 3" key="1">
    <citation type="submission" date="2019-04" db="EMBL/GenBank/DDBJ databases">
        <title>Complete genome sequence of Agrobacterium tumefaciens CFBP5877.</title>
        <authorList>
            <person name="Huang Y.-Y."/>
            <person name="Chiang H.-Y."/>
            <person name="Chou L."/>
            <person name="Lai E.-M."/>
            <person name="Kuo C.-H."/>
        </authorList>
    </citation>
    <scope>NUCLEOTIDE SEQUENCE [LARGE SCALE GENOMIC DNA]</scope>
    <source>
        <strain evidence="2 3">CFBP5877</strain>
        <plasmid evidence="3">patcfbp5877a</plasmid>
    </source>
</reference>
<protein>
    <submittedName>
        <fullName evidence="2">DUF296 domain-containing protein</fullName>
    </submittedName>
</protein>
<geneLocation type="plasmid" evidence="3">
    <name>patcfbp5877a</name>
</geneLocation>
<evidence type="ECO:0000313" key="3">
    <source>
        <dbReference type="Proteomes" id="UP000298579"/>
    </source>
</evidence>
<feature type="domain" description="PPC" evidence="1">
    <location>
        <begin position="70"/>
        <end position="218"/>
    </location>
</feature>
<dbReference type="Proteomes" id="UP000298579">
    <property type="component" value="Plasmid pAtCFBP5877a"/>
</dbReference>
<name>A0AAE6BI88_AGRTU</name>
<evidence type="ECO:0000313" key="2">
    <source>
        <dbReference type="EMBL" id="QCL82456.1"/>
    </source>
</evidence>
<dbReference type="EMBL" id="CP039899">
    <property type="protein sequence ID" value="QCL82456.1"/>
    <property type="molecule type" value="Genomic_DNA"/>
</dbReference>
<dbReference type="PROSITE" id="PS51742">
    <property type="entry name" value="PPC"/>
    <property type="match status" value="1"/>
</dbReference>
<gene>
    <name evidence="2" type="ORF">CFBP5877_25380</name>
</gene>